<name>A0ABT1DJH2_9ACTN</name>
<dbReference type="Proteomes" id="UP001523369">
    <property type="component" value="Unassembled WGS sequence"/>
</dbReference>
<dbReference type="PANTHER" id="PTHR30346:SF29">
    <property type="entry name" value="LYSR SUBSTRATE-BINDING"/>
    <property type="match status" value="1"/>
</dbReference>
<dbReference type="InterPro" id="IPR036388">
    <property type="entry name" value="WH-like_DNA-bd_sf"/>
</dbReference>
<dbReference type="PANTHER" id="PTHR30346">
    <property type="entry name" value="TRANSCRIPTIONAL DUAL REGULATOR HCAR-RELATED"/>
    <property type="match status" value="1"/>
</dbReference>
<keyword evidence="4" id="KW-0804">Transcription</keyword>
<comment type="similarity">
    <text evidence="1">Belongs to the LysR transcriptional regulatory family.</text>
</comment>
<reference evidence="6 7" key="1">
    <citation type="submission" date="2022-06" db="EMBL/GenBank/DDBJ databases">
        <title>New Species of the Genus Actinoplanes, ActinopZanes ferrugineus.</title>
        <authorList>
            <person name="Ding P."/>
        </authorList>
    </citation>
    <scope>NUCLEOTIDE SEQUENCE [LARGE SCALE GENOMIC DNA]</scope>
    <source>
        <strain evidence="6 7">TRM88003</strain>
    </source>
</reference>
<proteinExistence type="inferred from homology"/>
<evidence type="ECO:0000256" key="4">
    <source>
        <dbReference type="ARBA" id="ARBA00023163"/>
    </source>
</evidence>
<keyword evidence="7" id="KW-1185">Reference proteome</keyword>
<keyword evidence="2" id="KW-0805">Transcription regulation</keyword>
<dbReference type="Pfam" id="PF00126">
    <property type="entry name" value="HTH_1"/>
    <property type="match status" value="1"/>
</dbReference>
<dbReference type="Gene3D" id="1.10.10.10">
    <property type="entry name" value="Winged helix-like DNA-binding domain superfamily/Winged helix DNA-binding domain"/>
    <property type="match status" value="1"/>
</dbReference>
<organism evidence="6 7">
    <name type="scientific">Paractinoplanes aksuensis</name>
    <dbReference type="NCBI Taxonomy" id="2939490"/>
    <lineage>
        <taxon>Bacteria</taxon>
        <taxon>Bacillati</taxon>
        <taxon>Actinomycetota</taxon>
        <taxon>Actinomycetes</taxon>
        <taxon>Micromonosporales</taxon>
        <taxon>Micromonosporaceae</taxon>
        <taxon>Paractinoplanes</taxon>
    </lineage>
</organism>
<comment type="caution">
    <text evidence="6">The sequence shown here is derived from an EMBL/GenBank/DDBJ whole genome shotgun (WGS) entry which is preliminary data.</text>
</comment>
<feature type="domain" description="HTH lysR-type" evidence="5">
    <location>
        <begin position="2"/>
        <end position="59"/>
    </location>
</feature>
<dbReference type="InterPro" id="IPR036390">
    <property type="entry name" value="WH_DNA-bd_sf"/>
</dbReference>
<dbReference type="Pfam" id="PF03466">
    <property type="entry name" value="LysR_substrate"/>
    <property type="match status" value="1"/>
</dbReference>
<dbReference type="SUPFAM" id="SSF53850">
    <property type="entry name" value="Periplasmic binding protein-like II"/>
    <property type="match status" value="1"/>
</dbReference>
<dbReference type="RefSeq" id="WP_253236324.1">
    <property type="nucleotide sequence ID" value="NZ_JAMYJR010000003.1"/>
</dbReference>
<evidence type="ECO:0000313" key="7">
    <source>
        <dbReference type="Proteomes" id="UP001523369"/>
    </source>
</evidence>
<keyword evidence="3" id="KW-0238">DNA-binding</keyword>
<dbReference type="InterPro" id="IPR005119">
    <property type="entry name" value="LysR_subst-bd"/>
</dbReference>
<dbReference type="EMBL" id="JAMYJR010000003">
    <property type="protein sequence ID" value="MCO8270205.1"/>
    <property type="molecule type" value="Genomic_DNA"/>
</dbReference>
<gene>
    <name evidence="6" type="ORF">M1L60_06310</name>
</gene>
<dbReference type="InterPro" id="IPR000847">
    <property type="entry name" value="LysR_HTH_N"/>
</dbReference>
<protein>
    <submittedName>
        <fullName evidence="6">LysR substrate-binding domain-containing protein</fullName>
    </submittedName>
</protein>
<dbReference type="SUPFAM" id="SSF46785">
    <property type="entry name" value="Winged helix' DNA-binding domain"/>
    <property type="match status" value="1"/>
</dbReference>
<dbReference type="PROSITE" id="PS50931">
    <property type="entry name" value="HTH_LYSR"/>
    <property type="match status" value="1"/>
</dbReference>
<evidence type="ECO:0000256" key="1">
    <source>
        <dbReference type="ARBA" id="ARBA00009437"/>
    </source>
</evidence>
<sequence>MVDPGQLRLLALIRAHGSLAGAAHELRVTPAAVSGQVARAESDWGTALVVRGPRGARLTGAGAILADAGDAVVALGERAEQQFRAAIGSLSRRLRIGTFQAAAEHLLPPALTALRHQRPDAELTIIEIPSHRGLPMVAEGELDVAVIATYGEPPAGPAGVRRQPLLTDPMVLCLPDDHRLARRRRLRLADLADEPWIVIVAGHAARRQLDEAAGFTPRVQFETENYNVAQALVGTGIGVTLLSRLTVRPTPGAVHRELDAPRLSREIAAVTAGSDPLAAHFVALLGQVGADLSEAWADCPFVDDVTRT</sequence>
<accession>A0ABT1DJH2</accession>
<evidence type="ECO:0000256" key="2">
    <source>
        <dbReference type="ARBA" id="ARBA00023015"/>
    </source>
</evidence>
<dbReference type="Gene3D" id="3.40.190.10">
    <property type="entry name" value="Periplasmic binding protein-like II"/>
    <property type="match status" value="2"/>
</dbReference>
<evidence type="ECO:0000313" key="6">
    <source>
        <dbReference type="EMBL" id="MCO8270205.1"/>
    </source>
</evidence>
<evidence type="ECO:0000256" key="3">
    <source>
        <dbReference type="ARBA" id="ARBA00023125"/>
    </source>
</evidence>
<evidence type="ECO:0000259" key="5">
    <source>
        <dbReference type="PROSITE" id="PS50931"/>
    </source>
</evidence>